<dbReference type="InterPro" id="IPR052901">
    <property type="entry name" value="Bact_TGase-like"/>
</dbReference>
<dbReference type="KEGG" id="gms:SOIL9_42290"/>
<dbReference type="InterPro" id="IPR025403">
    <property type="entry name" value="TgpA-like_C"/>
</dbReference>
<dbReference type="SUPFAM" id="SSF54001">
    <property type="entry name" value="Cysteine proteinases"/>
    <property type="match status" value="1"/>
</dbReference>
<dbReference type="InterPro" id="IPR002931">
    <property type="entry name" value="Transglutaminase-like"/>
</dbReference>
<dbReference type="PANTHER" id="PTHR42736">
    <property type="entry name" value="PROTEIN-GLUTAMINE GAMMA-GLUTAMYLTRANSFERASE"/>
    <property type="match status" value="1"/>
</dbReference>
<feature type="transmembrane region" description="Helical" evidence="1">
    <location>
        <begin position="637"/>
        <end position="661"/>
    </location>
</feature>
<proteinExistence type="predicted"/>
<dbReference type="Proteomes" id="UP000464178">
    <property type="component" value="Chromosome"/>
</dbReference>
<dbReference type="Pfam" id="PF11992">
    <property type="entry name" value="TgpA_N"/>
    <property type="match status" value="1"/>
</dbReference>
<name>A0A6P2CZC6_9BACT</name>
<dbReference type="EMBL" id="LR593886">
    <property type="protein sequence ID" value="VTR93485.1"/>
    <property type="molecule type" value="Genomic_DNA"/>
</dbReference>
<evidence type="ECO:0000313" key="4">
    <source>
        <dbReference type="Proteomes" id="UP000464178"/>
    </source>
</evidence>
<dbReference type="PANTHER" id="PTHR42736:SF1">
    <property type="entry name" value="PROTEIN-GLUTAMINE GAMMA-GLUTAMYLTRANSFERASE"/>
    <property type="match status" value="1"/>
</dbReference>
<dbReference type="RefSeq" id="WP_162668203.1">
    <property type="nucleotide sequence ID" value="NZ_LR593886.1"/>
</dbReference>
<feature type="transmembrane region" description="Helical" evidence="1">
    <location>
        <begin position="149"/>
        <end position="168"/>
    </location>
</feature>
<keyword evidence="1" id="KW-0472">Membrane</keyword>
<evidence type="ECO:0000259" key="2">
    <source>
        <dbReference type="SMART" id="SM00460"/>
    </source>
</evidence>
<dbReference type="Pfam" id="PF13559">
    <property type="entry name" value="DUF4129"/>
    <property type="match status" value="1"/>
</dbReference>
<dbReference type="AlphaFoldDB" id="A0A6P2CZC6"/>
<dbReference type="InterPro" id="IPR038765">
    <property type="entry name" value="Papain-like_cys_pep_sf"/>
</dbReference>
<dbReference type="Gene3D" id="3.10.620.30">
    <property type="match status" value="1"/>
</dbReference>
<sequence length="765" mass="83928">MPTEATFRFSTYLTLALACVTLGYAQAPMLPEVAGFAVLAVLALGALYFIETRFTLLSIPAANRLGGAVGACFCLWVAYRVKREIDTGEFAHMGWHVLMVAMFGPLVMMLLAAKVARDEKHAGDYWSLHGLALAGVGLAAAFAEEPLCFVLVGLYLVAAVWSLSLFYLGCASGAVPPVPDPNKVVPHAAAASGDPRGTRTGFPAALVWAVCAGVVAVPIYLLTPRSSAPKADFGKPRVEIGYAADQMVDLNRTGALKTNSETAFEVTATYPNGSPKADVSPDQRWRGRTHQQYTGGAWNMEPKRSPNLVRTARQSNPWTAPDLGPGQFTLAFELPPKSKAHFAADPILWLPNQPPPLVGVTEDGEQGWMPSPDGTFYWDPGARQRTRPLKYRQEYAPRPDPDLGPAFQIVDSRLDDSLDLLRTNPVERVKEYADKLLVELIEGGKLPAEWRDPAKLRDPKRRLPRPEHHDLIARAFSAHLATTPTLRYTTDLKRGNAKIDPIEDFLFHSKAGHCERFATALVLMLRSQGIPTVFVLGFKGHEYAGDGKYIVKQEHAHAWAEAFVSVPVPEANRHPDGPAHLFHWRSLDPTPGGDASTDADNDWWNKANAWVDTQFQHYVTDYTPEQRRKELAGFANWLTRVNTLLALVNVIVLVFSVRAVLRWRRVRASTPPAPPPPARWFGELVAVLAAHGIEPGAGDTPMEFAVTAADALRARPGCADVAEVPIAWAGAYYQDRFGGVPPSDARLAELDQDLEQLRRALEPRV</sequence>
<dbReference type="Pfam" id="PF01841">
    <property type="entry name" value="Transglut_core"/>
    <property type="match status" value="1"/>
</dbReference>
<keyword evidence="4" id="KW-1185">Reference proteome</keyword>
<keyword evidence="1" id="KW-1133">Transmembrane helix</keyword>
<protein>
    <recommendedName>
        <fullName evidence="2">Transglutaminase-like domain-containing protein</fullName>
    </recommendedName>
</protein>
<accession>A0A6P2CZC6</accession>
<keyword evidence="1" id="KW-0812">Transmembrane</keyword>
<dbReference type="InterPro" id="IPR021878">
    <property type="entry name" value="TgpA_N"/>
</dbReference>
<feature type="transmembrane region" description="Helical" evidence="1">
    <location>
        <begin position="7"/>
        <end position="27"/>
    </location>
</feature>
<feature type="transmembrane region" description="Helical" evidence="1">
    <location>
        <begin position="62"/>
        <end position="81"/>
    </location>
</feature>
<organism evidence="3 4">
    <name type="scientific">Gemmata massiliana</name>
    <dbReference type="NCBI Taxonomy" id="1210884"/>
    <lineage>
        <taxon>Bacteria</taxon>
        <taxon>Pseudomonadati</taxon>
        <taxon>Planctomycetota</taxon>
        <taxon>Planctomycetia</taxon>
        <taxon>Gemmatales</taxon>
        <taxon>Gemmataceae</taxon>
        <taxon>Gemmata</taxon>
    </lineage>
</organism>
<dbReference type="SMART" id="SM00460">
    <property type="entry name" value="TGc"/>
    <property type="match status" value="1"/>
</dbReference>
<feature type="transmembrane region" description="Helical" evidence="1">
    <location>
        <begin position="33"/>
        <end position="50"/>
    </location>
</feature>
<evidence type="ECO:0000256" key="1">
    <source>
        <dbReference type="SAM" id="Phobius"/>
    </source>
</evidence>
<evidence type="ECO:0000313" key="3">
    <source>
        <dbReference type="EMBL" id="VTR93485.1"/>
    </source>
</evidence>
<feature type="transmembrane region" description="Helical" evidence="1">
    <location>
        <begin position="125"/>
        <end position="143"/>
    </location>
</feature>
<feature type="domain" description="Transglutaminase-like" evidence="2">
    <location>
        <begin position="506"/>
        <end position="591"/>
    </location>
</feature>
<feature type="transmembrane region" description="Helical" evidence="1">
    <location>
        <begin position="202"/>
        <end position="222"/>
    </location>
</feature>
<gene>
    <name evidence="3" type="ORF">SOIL9_42290</name>
</gene>
<feature type="transmembrane region" description="Helical" evidence="1">
    <location>
        <begin position="93"/>
        <end position="113"/>
    </location>
</feature>
<reference evidence="3 4" key="1">
    <citation type="submission" date="2019-05" db="EMBL/GenBank/DDBJ databases">
        <authorList>
            <consortium name="Science for Life Laboratories"/>
        </authorList>
    </citation>
    <scope>NUCLEOTIDE SEQUENCE [LARGE SCALE GENOMIC DNA]</scope>
    <source>
        <strain evidence="3">Soil9</strain>
    </source>
</reference>